<feature type="transmembrane region" description="Helical" evidence="1">
    <location>
        <begin position="91"/>
        <end position="112"/>
    </location>
</feature>
<keyword evidence="1" id="KW-0812">Transmembrane</keyword>
<feature type="transmembrane region" description="Helical" evidence="1">
    <location>
        <begin position="20"/>
        <end position="40"/>
    </location>
</feature>
<proteinExistence type="predicted"/>
<dbReference type="Proteomes" id="UP001526076">
    <property type="component" value="Unassembled WGS sequence"/>
</dbReference>
<evidence type="ECO:0000313" key="3">
    <source>
        <dbReference type="EMBL" id="RGT62728.1"/>
    </source>
</evidence>
<comment type="caution">
    <text evidence="3">The sequence shown here is derived from an EMBL/GenBank/DDBJ whole genome shotgun (WGS) entry which is preliminary data.</text>
</comment>
<keyword evidence="1" id="KW-1133">Transmembrane helix</keyword>
<reference evidence="3 4" key="1">
    <citation type="submission" date="2018-08" db="EMBL/GenBank/DDBJ databases">
        <title>A genome reference for cultivated species of the human gut microbiota.</title>
        <authorList>
            <person name="Zou Y."/>
            <person name="Xue W."/>
            <person name="Luo G."/>
        </authorList>
    </citation>
    <scope>NUCLEOTIDE SEQUENCE [LARGE SCALE GENOMIC DNA]</scope>
    <source>
        <strain evidence="3 4">AF18-38</strain>
    </source>
</reference>
<dbReference type="RefSeq" id="WP_024053090.1">
    <property type="nucleotide sequence ID" value="NZ_CP118078.1"/>
</dbReference>
<evidence type="ECO:0000313" key="2">
    <source>
        <dbReference type="EMBL" id="MCW1041442.1"/>
    </source>
</evidence>
<feature type="transmembrane region" description="Helical" evidence="1">
    <location>
        <begin position="118"/>
        <end position="140"/>
    </location>
</feature>
<accession>A0A412PQF6</accession>
<sequence>MDKLKVDEKLEHMKKRKLRISSIEIMAILGLLIWLLTIFLRKYYSINSVVPMFYVTPSFGGAWIATAMLKQPFSPTFSTNKVSTIEFSKKALMYICIVFVLMSFINELLPLINTSAVFDVYDVLATVLAEIIAFSIPVILKEKTLIDYR</sequence>
<organism evidence="3 4">
    <name type="scientific">Streptococcus anginosus</name>
    <dbReference type="NCBI Taxonomy" id="1328"/>
    <lineage>
        <taxon>Bacteria</taxon>
        <taxon>Bacillati</taxon>
        <taxon>Bacillota</taxon>
        <taxon>Bacilli</taxon>
        <taxon>Lactobacillales</taxon>
        <taxon>Streptococcaceae</taxon>
        <taxon>Streptococcus</taxon>
        <taxon>Streptococcus anginosus group</taxon>
    </lineage>
</organism>
<feature type="transmembrane region" description="Helical" evidence="1">
    <location>
        <begin position="52"/>
        <end position="70"/>
    </location>
</feature>
<name>A0A412PQF6_STRAP</name>
<evidence type="ECO:0000313" key="4">
    <source>
        <dbReference type="Proteomes" id="UP000284046"/>
    </source>
</evidence>
<dbReference type="Proteomes" id="UP000284046">
    <property type="component" value="Unassembled WGS sequence"/>
</dbReference>
<evidence type="ECO:0000256" key="1">
    <source>
        <dbReference type="SAM" id="Phobius"/>
    </source>
</evidence>
<gene>
    <name evidence="3" type="ORF">DWX18_01100</name>
    <name evidence="2" type="ORF">OJ597_02970</name>
</gene>
<evidence type="ECO:0000313" key="5">
    <source>
        <dbReference type="Proteomes" id="UP001526076"/>
    </source>
</evidence>
<reference evidence="2 5" key="2">
    <citation type="submission" date="2022-10" db="EMBL/GenBank/DDBJ databases">
        <title>Comparative genomic study of S. anginosus.</title>
        <authorList>
            <person name="Prasad A."/>
            <person name="Ene A."/>
            <person name="Jablonska S."/>
            <person name="Du J."/>
            <person name="Wolfe A.J."/>
            <person name="Putonti C."/>
        </authorList>
    </citation>
    <scope>NUCLEOTIDE SEQUENCE [LARGE SCALE GENOMIC DNA]</scope>
    <source>
        <strain evidence="2 5">UMB9231</strain>
    </source>
</reference>
<keyword evidence="5" id="KW-1185">Reference proteome</keyword>
<dbReference type="EMBL" id="QRWZ01000001">
    <property type="protein sequence ID" value="RGT62728.1"/>
    <property type="molecule type" value="Genomic_DNA"/>
</dbReference>
<dbReference type="AlphaFoldDB" id="A0A412PQF6"/>
<protein>
    <submittedName>
        <fullName evidence="3">Uncharacterized protein</fullName>
    </submittedName>
</protein>
<dbReference type="EMBL" id="JAPAHU010000004">
    <property type="protein sequence ID" value="MCW1041442.1"/>
    <property type="molecule type" value="Genomic_DNA"/>
</dbReference>
<keyword evidence="1" id="KW-0472">Membrane</keyword>